<accession>I0GWG8</accession>
<name>I0GWG8_SELRL</name>
<sequence>MAAKKKTEAEVTGYEVAEAYKKCRSFLANSVEIPIKDGKVNVSTEFAEHLRKEGYIK</sequence>
<evidence type="ECO:0000313" key="2">
    <source>
        <dbReference type="Proteomes" id="UP000007887"/>
    </source>
</evidence>
<protein>
    <submittedName>
        <fullName evidence="1">Uncharacterized protein</fullName>
    </submittedName>
</protein>
<dbReference type="KEGG" id="sri:SELR_pSRC300320"/>
<dbReference type="EMBL" id="AP012300">
    <property type="protein sequence ID" value="BAL85105.1"/>
    <property type="molecule type" value="Genomic_DNA"/>
</dbReference>
<keyword evidence="1" id="KW-0614">Plasmid</keyword>
<evidence type="ECO:0000313" key="1">
    <source>
        <dbReference type="EMBL" id="BAL85105.1"/>
    </source>
</evidence>
<geneLocation type="plasmid" evidence="1 2">
    <name>pSRC3</name>
</geneLocation>
<dbReference type="Proteomes" id="UP000007887">
    <property type="component" value="Plasmid pSRC3"/>
</dbReference>
<dbReference type="RefSeq" id="WP_014426123.1">
    <property type="nucleotide sequence ID" value="NC_017073.1"/>
</dbReference>
<organism evidence="1 2">
    <name type="scientific">Selenomonas ruminantium subsp. lactilytica (strain NBRC 103574 / TAM6421)</name>
    <dbReference type="NCBI Taxonomy" id="927704"/>
    <lineage>
        <taxon>Bacteria</taxon>
        <taxon>Bacillati</taxon>
        <taxon>Bacillota</taxon>
        <taxon>Negativicutes</taxon>
        <taxon>Selenomonadales</taxon>
        <taxon>Selenomonadaceae</taxon>
        <taxon>Selenomonas</taxon>
    </lineage>
</organism>
<dbReference type="HOGENOM" id="CLU_2994184_0_0_9"/>
<reference evidence="1 2" key="1">
    <citation type="submission" date="2011-10" db="EMBL/GenBank/DDBJ databases">
        <title>Whole genome sequence of Selenomonas ruminantium subsp. lactilytica TAM6421.</title>
        <authorList>
            <person name="Oguchi A."/>
            <person name="Ankai A."/>
            <person name="Kaneko J."/>
            <person name="Yamada-Narita S."/>
            <person name="Fukui S."/>
            <person name="Takahashi M."/>
            <person name="Onodera T."/>
            <person name="Kojima S."/>
            <person name="Fushimi T."/>
            <person name="Abe N."/>
            <person name="Kamio Y."/>
            <person name="Yamazaki S."/>
            <person name="Fujita N."/>
        </authorList>
    </citation>
    <scope>NUCLEOTIDE SEQUENCE [LARGE SCALE GENOMIC DNA]</scope>
    <source>
        <strain evidence="2">NBRC 103574 / TAM6421</strain>
        <plasmid evidence="1 2">pSRC3</plasmid>
    </source>
</reference>
<gene>
    <name evidence="1" type="ordered locus">SELR_pSRC300320</name>
</gene>
<proteinExistence type="predicted"/>
<dbReference type="PATRIC" id="fig|927704.6.peg.3345"/>
<dbReference type="AlphaFoldDB" id="I0GWG8"/>